<name>A0A2S9XPM7_9BACT</name>
<evidence type="ECO:0000256" key="1">
    <source>
        <dbReference type="SAM" id="MobiDB-lite"/>
    </source>
</evidence>
<protein>
    <submittedName>
        <fullName evidence="2">Uncharacterized protein</fullName>
    </submittedName>
</protein>
<dbReference type="Proteomes" id="UP000238823">
    <property type="component" value="Unassembled WGS sequence"/>
</dbReference>
<sequence>MTDENKPKRKLNIKDLEIRELDRETTEKIKGGKVEAGWSRSGNHGSVGVDR</sequence>
<evidence type="ECO:0000313" key="2">
    <source>
        <dbReference type="EMBL" id="PRP94814.1"/>
    </source>
</evidence>
<proteinExistence type="predicted"/>
<organism evidence="2 3">
    <name type="scientific">Enhygromyxa salina</name>
    <dbReference type="NCBI Taxonomy" id="215803"/>
    <lineage>
        <taxon>Bacteria</taxon>
        <taxon>Pseudomonadati</taxon>
        <taxon>Myxococcota</taxon>
        <taxon>Polyangia</taxon>
        <taxon>Nannocystales</taxon>
        <taxon>Nannocystaceae</taxon>
        <taxon>Enhygromyxa</taxon>
    </lineage>
</organism>
<reference evidence="2 3" key="1">
    <citation type="submission" date="2018-03" db="EMBL/GenBank/DDBJ databases">
        <title>Draft Genome Sequences of the Obligatory Marine Myxobacteria Enhygromyxa salina SWB007.</title>
        <authorList>
            <person name="Poehlein A."/>
            <person name="Moghaddam J.A."/>
            <person name="Harms H."/>
            <person name="Alanjari M."/>
            <person name="Koenig G.M."/>
            <person name="Daniel R."/>
            <person name="Schaeberle T.F."/>
        </authorList>
    </citation>
    <scope>NUCLEOTIDE SEQUENCE [LARGE SCALE GENOMIC DNA]</scope>
    <source>
        <strain evidence="2 3">SWB007</strain>
    </source>
</reference>
<dbReference type="EMBL" id="PVNL01000139">
    <property type="protein sequence ID" value="PRP94814.1"/>
    <property type="molecule type" value="Genomic_DNA"/>
</dbReference>
<dbReference type="RefSeq" id="WP_181234522.1">
    <property type="nucleotide sequence ID" value="NZ_PVNL01000139.1"/>
</dbReference>
<evidence type="ECO:0000313" key="3">
    <source>
        <dbReference type="Proteomes" id="UP000238823"/>
    </source>
</evidence>
<dbReference type="AlphaFoldDB" id="A0A2S9XPM7"/>
<comment type="caution">
    <text evidence="2">The sequence shown here is derived from an EMBL/GenBank/DDBJ whole genome shotgun (WGS) entry which is preliminary data.</text>
</comment>
<gene>
    <name evidence="2" type="ORF">ENSA7_76370</name>
</gene>
<accession>A0A2S9XPM7</accession>
<feature type="region of interest" description="Disordered" evidence="1">
    <location>
        <begin position="32"/>
        <end position="51"/>
    </location>
</feature>